<dbReference type="InterPro" id="IPR052158">
    <property type="entry name" value="INH-QAR"/>
</dbReference>
<proteinExistence type="predicted"/>
<keyword evidence="2" id="KW-0804">Transcription</keyword>
<dbReference type="Gene3D" id="3.40.50.880">
    <property type="match status" value="1"/>
</dbReference>
<dbReference type="SUPFAM" id="SSF52317">
    <property type="entry name" value="Class I glutamine amidotransferase-like"/>
    <property type="match status" value="1"/>
</dbReference>
<dbReference type="PANTHER" id="PTHR43130:SF3">
    <property type="entry name" value="HTH-TYPE TRANSCRIPTIONAL REGULATOR RV1931C"/>
    <property type="match status" value="1"/>
</dbReference>
<evidence type="ECO:0000313" key="5">
    <source>
        <dbReference type="Proteomes" id="UP000487268"/>
    </source>
</evidence>
<dbReference type="RefSeq" id="WP_153534049.1">
    <property type="nucleotide sequence ID" value="NZ_WEGH01000002.1"/>
</dbReference>
<reference evidence="4 5" key="1">
    <citation type="submission" date="2019-10" db="EMBL/GenBank/DDBJ databases">
        <title>Actinomadura rubteroloni sp. nov. and Actinomadura macrotermitis sp. nov., isolated from the gut of fungus growing-termite Macrotermes natalensis.</title>
        <authorList>
            <person name="Benndorf R."/>
            <person name="Martin K."/>
            <person name="Kuefner M."/>
            <person name="De Beer W."/>
            <person name="Kaster A.-K."/>
            <person name="Vollmers J."/>
            <person name="Poulsen M."/>
            <person name="Beemelmanns C."/>
        </authorList>
    </citation>
    <scope>NUCLEOTIDE SEQUENCE [LARGE SCALE GENOMIC DNA]</scope>
    <source>
        <strain evidence="4 5">RB68</strain>
    </source>
</reference>
<accession>A0A7K0BX83</accession>
<feature type="domain" description="HTH araC/xylS-type" evidence="3">
    <location>
        <begin position="207"/>
        <end position="305"/>
    </location>
</feature>
<dbReference type="EMBL" id="WEGH01000002">
    <property type="protein sequence ID" value="MQY05788.1"/>
    <property type="molecule type" value="Genomic_DNA"/>
</dbReference>
<dbReference type="Gene3D" id="1.10.10.60">
    <property type="entry name" value="Homeodomain-like"/>
    <property type="match status" value="1"/>
</dbReference>
<dbReference type="InterPro" id="IPR009057">
    <property type="entry name" value="Homeodomain-like_sf"/>
</dbReference>
<keyword evidence="1" id="KW-0805">Transcription regulation</keyword>
<dbReference type="SUPFAM" id="SSF46689">
    <property type="entry name" value="Homeodomain-like"/>
    <property type="match status" value="2"/>
</dbReference>
<dbReference type="Pfam" id="PF01965">
    <property type="entry name" value="DJ-1_PfpI"/>
    <property type="match status" value="1"/>
</dbReference>
<dbReference type="CDD" id="cd03137">
    <property type="entry name" value="GATase1_AraC_1"/>
    <property type="match status" value="1"/>
</dbReference>
<comment type="caution">
    <text evidence="4">The sequence shown here is derived from an EMBL/GenBank/DDBJ whole genome shotgun (WGS) entry which is preliminary data.</text>
</comment>
<dbReference type="GO" id="GO:0043565">
    <property type="term" value="F:sequence-specific DNA binding"/>
    <property type="evidence" value="ECO:0007669"/>
    <property type="project" value="InterPro"/>
</dbReference>
<dbReference type="InterPro" id="IPR029062">
    <property type="entry name" value="Class_I_gatase-like"/>
</dbReference>
<evidence type="ECO:0000256" key="1">
    <source>
        <dbReference type="ARBA" id="ARBA00023015"/>
    </source>
</evidence>
<evidence type="ECO:0000256" key="2">
    <source>
        <dbReference type="ARBA" id="ARBA00023163"/>
    </source>
</evidence>
<evidence type="ECO:0000313" key="4">
    <source>
        <dbReference type="EMBL" id="MQY05788.1"/>
    </source>
</evidence>
<dbReference type="Pfam" id="PF12833">
    <property type="entry name" value="HTH_18"/>
    <property type="match status" value="1"/>
</dbReference>
<evidence type="ECO:0000259" key="3">
    <source>
        <dbReference type="PROSITE" id="PS01124"/>
    </source>
</evidence>
<dbReference type="PANTHER" id="PTHR43130">
    <property type="entry name" value="ARAC-FAMILY TRANSCRIPTIONAL REGULATOR"/>
    <property type="match status" value="1"/>
</dbReference>
<sequence length="313" mass="34067">MHRVAFVIFDGFQSLDLTGPFEVFQYTGRYDCRVVAAEPGPVRSSSGLLVHAEGLPDGGADTVIVSGGRGVEAACRDERLTGWLTAAAGKARRTASVCSGAFLLAETGLLDGRRVTTHWARERQLRETYPRVTVDCDPIFIRDGDVWTSAGVTAGMDLALALVEDDHGHEVAYDAAREMVMFLRRPGSQSQFGVSLWAVRPKSDPIRDVVQTVQADPGGRHSIADLAECAGLSPRHLQRRFTGEVGMPPAAYVERVRVEAAGRALAEGDEPVEALARRLGFGTGETLRRAFHRQVGVAPSDYRERFRALKEHA</sequence>
<dbReference type="Proteomes" id="UP000487268">
    <property type="component" value="Unassembled WGS sequence"/>
</dbReference>
<dbReference type="PROSITE" id="PS01124">
    <property type="entry name" value="HTH_ARAC_FAMILY_2"/>
    <property type="match status" value="1"/>
</dbReference>
<name>A0A7K0BX83_9ACTN</name>
<gene>
    <name evidence="4" type="ORF">ACRB68_38650</name>
</gene>
<dbReference type="SMART" id="SM00342">
    <property type="entry name" value="HTH_ARAC"/>
    <property type="match status" value="1"/>
</dbReference>
<dbReference type="InterPro" id="IPR002818">
    <property type="entry name" value="DJ-1/PfpI"/>
</dbReference>
<organism evidence="4 5">
    <name type="scientific">Actinomadura macrotermitis</name>
    <dbReference type="NCBI Taxonomy" id="2585200"/>
    <lineage>
        <taxon>Bacteria</taxon>
        <taxon>Bacillati</taxon>
        <taxon>Actinomycetota</taxon>
        <taxon>Actinomycetes</taxon>
        <taxon>Streptosporangiales</taxon>
        <taxon>Thermomonosporaceae</taxon>
        <taxon>Actinomadura</taxon>
    </lineage>
</organism>
<dbReference type="InterPro" id="IPR018060">
    <property type="entry name" value="HTH_AraC"/>
</dbReference>
<keyword evidence="5" id="KW-1185">Reference proteome</keyword>
<dbReference type="OrthoDB" id="3992151at2"/>
<dbReference type="AlphaFoldDB" id="A0A7K0BX83"/>
<dbReference type="GO" id="GO:0003700">
    <property type="term" value="F:DNA-binding transcription factor activity"/>
    <property type="evidence" value="ECO:0007669"/>
    <property type="project" value="InterPro"/>
</dbReference>
<protein>
    <submittedName>
        <fullName evidence="4">HTH-type transcriptional regulator</fullName>
    </submittedName>
</protein>